<proteinExistence type="predicted"/>
<protein>
    <submittedName>
        <fullName evidence="2">Uncharacterized protein</fullName>
    </submittedName>
</protein>
<comment type="caution">
    <text evidence="2">The sequence shown here is derived from an EMBL/GenBank/DDBJ whole genome shotgun (WGS) entry which is preliminary data.</text>
</comment>
<dbReference type="AlphaFoldDB" id="K0SJL0"/>
<evidence type="ECO:0000256" key="1">
    <source>
        <dbReference type="SAM" id="MobiDB-lite"/>
    </source>
</evidence>
<evidence type="ECO:0000313" key="2">
    <source>
        <dbReference type="EMBL" id="EJK58647.1"/>
    </source>
</evidence>
<feature type="compositionally biased region" description="Basic and acidic residues" evidence="1">
    <location>
        <begin position="42"/>
        <end position="57"/>
    </location>
</feature>
<gene>
    <name evidence="2" type="ORF">THAOC_21211</name>
</gene>
<feature type="compositionally biased region" description="Low complexity" evidence="1">
    <location>
        <begin position="9"/>
        <end position="19"/>
    </location>
</feature>
<dbReference type="EMBL" id="AGNL01024618">
    <property type="protein sequence ID" value="EJK58647.1"/>
    <property type="molecule type" value="Genomic_DNA"/>
</dbReference>
<keyword evidence="3" id="KW-1185">Reference proteome</keyword>
<organism evidence="2 3">
    <name type="scientific">Thalassiosira oceanica</name>
    <name type="common">Marine diatom</name>
    <dbReference type="NCBI Taxonomy" id="159749"/>
    <lineage>
        <taxon>Eukaryota</taxon>
        <taxon>Sar</taxon>
        <taxon>Stramenopiles</taxon>
        <taxon>Ochrophyta</taxon>
        <taxon>Bacillariophyta</taxon>
        <taxon>Coscinodiscophyceae</taxon>
        <taxon>Thalassiosirophycidae</taxon>
        <taxon>Thalassiosirales</taxon>
        <taxon>Thalassiosiraceae</taxon>
        <taxon>Thalassiosira</taxon>
    </lineage>
</organism>
<feature type="compositionally biased region" description="Low complexity" evidence="1">
    <location>
        <begin position="31"/>
        <end position="40"/>
    </location>
</feature>
<feature type="region of interest" description="Disordered" evidence="1">
    <location>
        <begin position="1"/>
        <end position="76"/>
    </location>
</feature>
<feature type="non-terminal residue" evidence="2">
    <location>
        <position position="1"/>
    </location>
</feature>
<reference evidence="2 3" key="1">
    <citation type="journal article" date="2012" name="Genome Biol.">
        <title>Genome and low-iron response of an oceanic diatom adapted to chronic iron limitation.</title>
        <authorList>
            <person name="Lommer M."/>
            <person name="Specht M."/>
            <person name="Roy A.S."/>
            <person name="Kraemer L."/>
            <person name="Andreson R."/>
            <person name="Gutowska M.A."/>
            <person name="Wolf J."/>
            <person name="Bergner S.V."/>
            <person name="Schilhabel M.B."/>
            <person name="Klostermeier U.C."/>
            <person name="Beiko R.G."/>
            <person name="Rosenstiel P."/>
            <person name="Hippler M."/>
            <person name="Laroche J."/>
        </authorList>
    </citation>
    <scope>NUCLEOTIDE SEQUENCE [LARGE SCALE GENOMIC DNA]</scope>
    <source>
        <strain evidence="2 3">CCMP1005</strain>
    </source>
</reference>
<name>K0SJL0_THAOC</name>
<sequence>LRLHRHSQSSRSSAASAAQEGRLGESGGDDAATATATAATAEDDRHARTPDTTELEGRPIYLAASRLDTSLPRRRT</sequence>
<dbReference type="Proteomes" id="UP000266841">
    <property type="component" value="Unassembled WGS sequence"/>
</dbReference>
<evidence type="ECO:0000313" key="3">
    <source>
        <dbReference type="Proteomes" id="UP000266841"/>
    </source>
</evidence>
<accession>K0SJL0</accession>